<dbReference type="EC" id="6.1.1.4" evidence="9"/>
<dbReference type="InterPro" id="IPR013155">
    <property type="entry name" value="M/V/L/I-tRNA-synth_anticd-bd"/>
</dbReference>
<evidence type="ECO:0000256" key="4">
    <source>
        <dbReference type="ARBA" id="ARBA00022741"/>
    </source>
</evidence>
<keyword evidence="3 9" id="KW-0436">Ligase</keyword>
<feature type="domain" description="Leucyl-tRNA synthetase editing" evidence="14">
    <location>
        <begin position="222"/>
        <end position="398"/>
    </location>
</feature>
<dbReference type="CDD" id="cd00812">
    <property type="entry name" value="LeuRS_core"/>
    <property type="match status" value="1"/>
</dbReference>
<comment type="catalytic activity">
    <reaction evidence="8 9">
        <text>tRNA(Leu) + L-leucine + ATP = L-leucyl-tRNA(Leu) + AMP + diphosphate</text>
        <dbReference type="Rhea" id="RHEA:11688"/>
        <dbReference type="Rhea" id="RHEA-COMP:9613"/>
        <dbReference type="Rhea" id="RHEA-COMP:9622"/>
        <dbReference type="ChEBI" id="CHEBI:30616"/>
        <dbReference type="ChEBI" id="CHEBI:33019"/>
        <dbReference type="ChEBI" id="CHEBI:57427"/>
        <dbReference type="ChEBI" id="CHEBI:78442"/>
        <dbReference type="ChEBI" id="CHEBI:78494"/>
        <dbReference type="ChEBI" id="CHEBI:456215"/>
        <dbReference type="EC" id="6.1.1.4"/>
    </reaction>
</comment>
<dbReference type="PANTHER" id="PTHR43740">
    <property type="entry name" value="LEUCYL-TRNA SYNTHETASE"/>
    <property type="match status" value="1"/>
</dbReference>
<dbReference type="RefSeq" id="WP_107669499.1">
    <property type="nucleotide sequence ID" value="NZ_LAUU01000004.1"/>
</dbReference>
<gene>
    <name evidence="9 15" type="primary">leuS</name>
    <name evidence="15" type="ORF">MLEAa_2080</name>
</gene>
<dbReference type="HAMAP" id="MF_00049_B">
    <property type="entry name" value="Leu_tRNA_synth_B"/>
    <property type="match status" value="1"/>
</dbReference>
<proteinExistence type="inferred from homology"/>
<evidence type="ECO:0000259" key="13">
    <source>
        <dbReference type="Pfam" id="PF09334"/>
    </source>
</evidence>
<dbReference type="SUPFAM" id="SSF47323">
    <property type="entry name" value="Anticodon-binding domain of a subclass of class I aminoacyl-tRNA synthetases"/>
    <property type="match status" value="1"/>
</dbReference>
<feature type="domain" description="Methionyl/Leucyl tRNA synthetase" evidence="13">
    <location>
        <begin position="37"/>
        <end position="169"/>
    </location>
</feature>
<dbReference type="CDD" id="cd07958">
    <property type="entry name" value="Anticodon_Ia_Leu_BEm"/>
    <property type="match status" value="1"/>
</dbReference>
<evidence type="ECO:0000313" key="15">
    <source>
        <dbReference type="EMBL" id="PTD31673.1"/>
    </source>
</evidence>
<comment type="subcellular location">
    <subcellularLocation>
        <location evidence="9">Cytoplasm</location>
    </subcellularLocation>
</comment>
<keyword evidence="5 9" id="KW-0067">ATP-binding</keyword>
<dbReference type="PANTHER" id="PTHR43740:SF2">
    <property type="entry name" value="LEUCINE--TRNA LIGASE, MITOCHONDRIAL"/>
    <property type="match status" value="1"/>
</dbReference>
<dbReference type="SUPFAM" id="SSF52374">
    <property type="entry name" value="Nucleotidylyl transferase"/>
    <property type="match status" value="1"/>
</dbReference>
<organism evidence="15 16">
    <name type="scientific">Mycoplasma leachii 06049</name>
    <dbReference type="NCBI Taxonomy" id="1188244"/>
    <lineage>
        <taxon>Bacteria</taxon>
        <taxon>Bacillati</taxon>
        <taxon>Mycoplasmatota</taxon>
        <taxon>Mollicutes</taxon>
        <taxon>Mycoplasmataceae</taxon>
        <taxon>Mycoplasma</taxon>
    </lineage>
</organism>
<dbReference type="PROSITE" id="PS00178">
    <property type="entry name" value="AA_TRNA_LIGASE_I"/>
    <property type="match status" value="1"/>
</dbReference>
<dbReference type="FunFam" id="3.40.50.620:FF:000056">
    <property type="entry name" value="Leucine--tRNA ligase"/>
    <property type="match status" value="1"/>
</dbReference>
<dbReference type="GO" id="GO:0004823">
    <property type="term" value="F:leucine-tRNA ligase activity"/>
    <property type="evidence" value="ECO:0007669"/>
    <property type="project" value="UniProtKB-UniRule"/>
</dbReference>
<dbReference type="InterPro" id="IPR009080">
    <property type="entry name" value="tRNAsynth_Ia_anticodon-bd"/>
</dbReference>
<evidence type="ECO:0000259" key="14">
    <source>
        <dbReference type="Pfam" id="PF13603"/>
    </source>
</evidence>
<dbReference type="SUPFAM" id="SSF50677">
    <property type="entry name" value="ValRS/IleRS/LeuRS editing domain"/>
    <property type="match status" value="1"/>
</dbReference>
<evidence type="ECO:0000259" key="12">
    <source>
        <dbReference type="Pfam" id="PF08264"/>
    </source>
</evidence>
<evidence type="ECO:0000256" key="10">
    <source>
        <dbReference type="RuleBase" id="RU363035"/>
    </source>
</evidence>
<dbReference type="InterPro" id="IPR002300">
    <property type="entry name" value="aa-tRNA-synth_Ia"/>
</dbReference>
<comment type="caution">
    <text evidence="15">The sequence shown here is derived from an EMBL/GenBank/DDBJ whole genome shotgun (WGS) entry which is preliminary data.</text>
</comment>
<dbReference type="InterPro" id="IPR015413">
    <property type="entry name" value="Methionyl/Leucyl_tRNA_Synth"/>
</dbReference>
<keyword evidence="4 9" id="KW-0547">Nucleotide-binding</keyword>
<dbReference type="GO" id="GO:0006429">
    <property type="term" value="P:leucyl-tRNA aminoacylation"/>
    <property type="evidence" value="ECO:0007669"/>
    <property type="project" value="UniProtKB-UniRule"/>
</dbReference>
<dbReference type="InterPro" id="IPR001412">
    <property type="entry name" value="aa-tRNA-synth_I_CS"/>
</dbReference>
<dbReference type="Pfam" id="PF09334">
    <property type="entry name" value="tRNA-synt_1g"/>
    <property type="match status" value="1"/>
</dbReference>
<feature type="domain" description="Methionyl/Valyl/Leucyl/Isoleucyl-tRNA synthetase anticodon-binding" evidence="12">
    <location>
        <begin position="654"/>
        <end position="769"/>
    </location>
</feature>
<dbReference type="GO" id="GO:0002161">
    <property type="term" value="F:aminoacyl-tRNA deacylase activity"/>
    <property type="evidence" value="ECO:0007669"/>
    <property type="project" value="InterPro"/>
</dbReference>
<dbReference type="AlphaFoldDB" id="A0A2T4IAN5"/>
<dbReference type="Pfam" id="PF13603">
    <property type="entry name" value="tRNA-synt_1_2"/>
    <property type="match status" value="1"/>
</dbReference>
<dbReference type="InterPro" id="IPR009008">
    <property type="entry name" value="Val/Leu/Ile-tRNA-synth_edit"/>
</dbReference>
<evidence type="ECO:0000256" key="7">
    <source>
        <dbReference type="ARBA" id="ARBA00023146"/>
    </source>
</evidence>
<feature type="domain" description="Aminoacyl-tRNA synthetase class Ia" evidence="11">
    <location>
        <begin position="411"/>
        <end position="606"/>
    </location>
</feature>
<evidence type="ECO:0000259" key="11">
    <source>
        <dbReference type="Pfam" id="PF00133"/>
    </source>
</evidence>
<dbReference type="GO" id="GO:0005829">
    <property type="term" value="C:cytosol"/>
    <property type="evidence" value="ECO:0007669"/>
    <property type="project" value="TreeGrafter"/>
</dbReference>
<dbReference type="Pfam" id="PF08264">
    <property type="entry name" value="Anticodon_1"/>
    <property type="match status" value="1"/>
</dbReference>
<evidence type="ECO:0000256" key="1">
    <source>
        <dbReference type="ARBA" id="ARBA00005594"/>
    </source>
</evidence>
<feature type="short sequence motif" description="'KMSKS' region" evidence="9">
    <location>
        <begin position="580"/>
        <end position="584"/>
    </location>
</feature>
<dbReference type="EMBL" id="LAUU01000004">
    <property type="protein sequence ID" value="PTD31673.1"/>
    <property type="molecule type" value="Genomic_DNA"/>
</dbReference>
<protein>
    <recommendedName>
        <fullName evidence="9">Leucine--tRNA ligase</fullName>
        <ecNumber evidence="9">6.1.1.4</ecNumber>
    </recommendedName>
    <alternativeName>
        <fullName evidence="9">Leucyl-tRNA synthetase</fullName>
        <shortName evidence="9">LeuRS</shortName>
    </alternativeName>
</protein>
<dbReference type="FunFam" id="1.10.730.10:FF:000002">
    <property type="entry name" value="Leucine--tRNA ligase"/>
    <property type="match status" value="1"/>
</dbReference>
<keyword evidence="7 9" id="KW-0030">Aminoacyl-tRNA synthetase</keyword>
<keyword evidence="6 9" id="KW-0648">Protein biosynthesis</keyword>
<dbReference type="InterPro" id="IPR025709">
    <property type="entry name" value="Leu_tRNA-synth_edit"/>
</dbReference>
<evidence type="ECO:0000256" key="5">
    <source>
        <dbReference type="ARBA" id="ARBA00022840"/>
    </source>
</evidence>
<evidence type="ECO:0000256" key="9">
    <source>
        <dbReference type="HAMAP-Rule" id="MF_00049"/>
    </source>
</evidence>
<evidence type="ECO:0000256" key="2">
    <source>
        <dbReference type="ARBA" id="ARBA00022490"/>
    </source>
</evidence>
<evidence type="ECO:0000256" key="6">
    <source>
        <dbReference type="ARBA" id="ARBA00022917"/>
    </source>
</evidence>
<dbReference type="Gene3D" id="3.10.20.590">
    <property type="match status" value="1"/>
</dbReference>
<dbReference type="Proteomes" id="UP000241093">
    <property type="component" value="Unassembled WGS sequence"/>
</dbReference>
<dbReference type="InterPro" id="IPR002302">
    <property type="entry name" value="Leu-tRNA-ligase"/>
</dbReference>
<evidence type="ECO:0000313" key="16">
    <source>
        <dbReference type="Proteomes" id="UP000241093"/>
    </source>
</evidence>
<dbReference type="Pfam" id="PF00133">
    <property type="entry name" value="tRNA-synt_1"/>
    <property type="match status" value="1"/>
</dbReference>
<dbReference type="FunFam" id="3.40.50.620:FF:000077">
    <property type="entry name" value="Leucine--tRNA ligase"/>
    <property type="match status" value="1"/>
</dbReference>
<name>A0A2T4IAN5_9MOLU</name>
<dbReference type="InterPro" id="IPR014729">
    <property type="entry name" value="Rossmann-like_a/b/a_fold"/>
</dbReference>
<keyword evidence="2 9" id="KW-0963">Cytoplasm</keyword>
<dbReference type="NCBIfam" id="TIGR00396">
    <property type="entry name" value="leuS_bact"/>
    <property type="match status" value="1"/>
</dbReference>
<comment type="similarity">
    <text evidence="1 9 10">Belongs to the class-I aminoacyl-tRNA synthetase family.</text>
</comment>
<dbReference type="Gene3D" id="3.40.50.620">
    <property type="entry name" value="HUPs"/>
    <property type="match status" value="2"/>
</dbReference>
<accession>A0A2T4IAN5</accession>
<dbReference type="PRINTS" id="PR00985">
    <property type="entry name" value="TRNASYNTHLEU"/>
</dbReference>
<evidence type="ECO:0000256" key="8">
    <source>
        <dbReference type="ARBA" id="ARBA00047469"/>
    </source>
</evidence>
<evidence type="ECO:0000256" key="3">
    <source>
        <dbReference type="ARBA" id="ARBA00022598"/>
    </source>
</evidence>
<dbReference type="Gene3D" id="1.10.730.10">
    <property type="entry name" value="Isoleucyl-tRNA Synthetase, Domain 1"/>
    <property type="match status" value="1"/>
</dbReference>
<sequence length="804" mass="93099">MDFSHKAIEKKWQKYWKENNVYKTTDSNHKKAYVLDMFPYPSGAGLHVGHIKGYTATDVYSRFKRMQGYDVLHPIGWDAFGLPAEQYALKTGNDPRDFTLKNIENFKAQLVKMGFSYDYDKEINTADPNYYKVTQWIFKELYKKGLAENRNIDVNWCQELGTVLANDEIIEKDGLMVSERGEHPVVKRKMRQWVLKITDYADKLLKGLDNLDWPNSVKELQRNWIGKSEGCEINFKSNDINIPVFTTRADTVFGATYIVLAPENELVLKLTTPNKLDEVKKYIELTANKSEIERKDESKTKTGVFIGSYAINPLTKEQIQIWISDYVLNDYGSGAIMAVPAHDKRDWDFATKFNLPIRFVISTKDQSKAFVGEGKHINSDFLNDLDRIQSLQVIHNYIEKNNLGKKKTNYKLRDWLFSRQRFYGEPFPVLYDKDNNIILVEDDNLPITLPKTDYIKPTNTGESPLANVKNWVNVKIGDREYKRETNTMPQSAGSSWYFIAYVLANSKNNLIDLTGDESKKRLEKWLPVDLYIGGQEHAVGHLLYSRFWTHFLYDLGLLPTSEPFQRLFNQGMILGSDNRKMSKSWGNVINPDDVIDTHGADALRLYEMFMGPLDASLPWSFDGLDASLKWLNRCYRMINKVEFSNTNNHKLDYVYNDVVKKVTQMIKELKFNTAISQLMVLVNAIYKEELSTVYKPYIEGFVKMLSLFSPHLAEELWEKLGNRTSVTLQTWPEFDETKIVKNTVVIALQVNGKLRSTIEVEKGTDKEILIKLAQENENIIRFIKDHKNLKYIAVVDRIVNIVIE</sequence>
<reference evidence="15 16" key="1">
    <citation type="submission" date="2015-04" db="EMBL/GenBank/DDBJ databases">
        <title>Genome sequence of Mycoplasma leachii strain 06049.</title>
        <authorList>
            <person name="Sirand-Pugnet P."/>
            <person name="Breton M."/>
            <person name="Dordet-Frisoni E."/>
            <person name="Baranowski E."/>
            <person name="Barre A."/>
            <person name="Couture C."/>
            <person name="Dupuy V."/>
            <person name="Gaurivaud P."/>
            <person name="Jacob D."/>
            <person name="Lemaitre C."/>
            <person name="Manso-Silvan L."/>
            <person name="Nikolski M."/>
            <person name="Nouvel L.-X."/>
            <person name="Poumarat F."/>
            <person name="Tardy F."/>
            <person name="Thebault P."/>
            <person name="Theil S."/>
            <person name="Citti C."/>
            <person name="Thiaucourt F."/>
            <person name="Blanchard A."/>
        </authorList>
    </citation>
    <scope>NUCLEOTIDE SEQUENCE [LARGE SCALE GENOMIC DNA]</scope>
    <source>
        <strain evidence="15 16">06049</strain>
    </source>
</reference>
<comment type="caution">
    <text evidence="9">Lacks conserved residue(s) required for the propagation of feature annotation.</text>
</comment>
<feature type="binding site" evidence="9">
    <location>
        <position position="583"/>
    </location>
    <ligand>
        <name>ATP</name>
        <dbReference type="ChEBI" id="CHEBI:30616"/>
    </ligand>
</feature>
<dbReference type="GO" id="GO:0005524">
    <property type="term" value="F:ATP binding"/>
    <property type="evidence" value="ECO:0007669"/>
    <property type="project" value="UniProtKB-UniRule"/>
</dbReference>